<gene>
    <name evidence="1" type="ORF">QAD02_017218</name>
</gene>
<evidence type="ECO:0000313" key="1">
    <source>
        <dbReference type="EMBL" id="KAJ8681431.1"/>
    </source>
</evidence>
<proteinExistence type="predicted"/>
<dbReference type="EMBL" id="CM056742">
    <property type="protein sequence ID" value="KAJ8681431.1"/>
    <property type="molecule type" value="Genomic_DNA"/>
</dbReference>
<name>A0ACC2PF37_9HYME</name>
<dbReference type="Proteomes" id="UP001239111">
    <property type="component" value="Chromosome 2"/>
</dbReference>
<organism evidence="1 2">
    <name type="scientific">Eretmocerus hayati</name>
    <dbReference type="NCBI Taxonomy" id="131215"/>
    <lineage>
        <taxon>Eukaryota</taxon>
        <taxon>Metazoa</taxon>
        <taxon>Ecdysozoa</taxon>
        <taxon>Arthropoda</taxon>
        <taxon>Hexapoda</taxon>
        <taxon>Insecta</taxon>
        <taxon>Pterygota</taxon>
        <taxon>Neoptera</taxon>
        <taxon>Endopterygota</taxon>
        <taxon>Hymenoptera</taxon>
        <taxon>Apocrita</taxon>
        <taxon>Proctotrupomorpha</taxon>
        <taxon>Chalcidoidea</taxon>
        <taxon>Aphelinidae</taxon>
        <taxon>Aphelininae</taxon>
        <taxon>Eretmocerus</taxon>
    </lineage>
</organism>
<keyword evidence="2" id="KW-1185">Reference proteome</keyword>
<comment type="caution">
    <text evidence="1">The sequence shown here is derived from an EMBL/GenBank/DDBJ whole genome shotgun (WGS) entry which is preliminary data.</text>
</comment>
<evidence type="ECO:0000313" key="2">
    <source>
        <dbReference type="Proteomes" id="UP001239111"/>
    </source>
</evidence>
<sequence length="123" mass="14551">MATPVQTVTRTVKPLLSLNRDEARRRVFNLYKAWIRQVPLILMDYEIPKNEQDLKRKIREEFQKNAHVKDIRALDMLVIKGQMELKEVVEKFKNKGALMFYFKDTVEPKPTDFLGKFMSGHDP</sequence>
<reference evidence="1" key="1">
    <citation type="submission" date="2023-04" db="EMBL/GenBank/DDBJ databases">
        <title>A chromosome-level genome assembly of the parasitoid wasp Eretmocerus hayati.</title>
        <authorList>
            <person name="Zhong Y."/>
            <person name="Liu S."/>
            <person name="Liu Y."/>
        </authorList>
    </citation>
    <scope>NUCLEOTIDE SEQUENCE</scope>
    <source>
        <strain evidence="1">ZJU_SS_LIU_2023</strain>
    </source>
</reference>
<protein>
    <submittedName>
        <fullName evidence="1">Uncharacterized protein</fullName>
    </submittedName>
</protein>
<accession>A0ACC2PF37</accession>